<reference evidence="2" key="1">
    <citation type="submission" date="2014-04" db="EMBL/GenBank/DDBJ databases">
        <title>Evolutionary Origins and Diversification of the Mycorrhizal Mutualists.</title>
        <authorList>
            <consortium name="DOE Joint Genome Institute"/>
            <consortium name="Mycorrhizal Genomics Consortium"/>
            <person name="Kohler A."/>
            <person name="Kuo A."/>
            <person name="Nagy L.G."/>
            <person name="Floudas D."/>
            <person name="Copeland A."/>
            <person name="Barry K.W."/>
            <person name="Cichocki N."/>
            <person name="Veneault-Fourrey C."/>
            <person name="LaButti K."/>
            <person name="Lindquist E.A."/>
            <person name="Lipzen A."/>
            <person name="Lundell T."/>
            <person name="Morin E."/>
            <person name="Murat C."/>
            <person name="Riley R."/>
            <person name="Ohm R."/>
            <person name="Sun H."/>
            <person name="Tunlid A."/>
            <person name="Henrissat B."/>
            <person name="Grigoriev I.V."/>
            <person name="Hibbett D.S."/>
            <person name="Martin F."/>
        </authorList>
    </citation>
    <scope>NUCLEOTIDE SEQUENCE [LARGE SCALE GENOMIC DNA]</scope>
    <source>
        <strain evidence="2">FD-334 SS-4</strain>
    </source>
</reference>
<keyword evidence="2" id="KW-1185">Reference proteome</keyword>
<evidence type="ECO:0000313" key="1">
    <source>
        <dbReference type="EMBL" id="KJA27682.1"/>
    </source>
</evidence>
<evidence type="ECO:0000313" key="2">
    <source>
        <dbReference type="Proteomes" id="UP000054270"/>
    </source>
</evidence>
<protein>
    <recommendedName>
        <fullName evidence="3">F-box domain-containing protein</fullName>
    </recommendedName>
</protein>
<dbReference type="Proteomes" id="UP000054270">
    <property type="component" value="Unassembled WGS sequence"/>
</dbReference>
<dbReference type="EMBL" id="KN817523">
    <property type="protein sequence ID" value="KJA27682.1"/>
    <property type="molecule type" value="Genomic_DNA"/>
</dbReference>
<gene>
    <name evidence="1" type="ORF">HYPSUDRAFT_868531</name>
</gene>
<name>A0A0D2LJA0_HYPSF</name>
<organism evidence="1 2">
    <name type="scientific">Hypholoma sublateritium (strain FD-334 SS-4)</name>
    <dbReference type="NCBI Taxonomy" id="945553"/>
    <lineage>
        <taxon>Eukaryota</taxon>
        <taxon>Fungi</taxon>
        <taxon>Dikarya</taxon>
        <taxon>Basidiomycota</taxon>
        <taxon>Agaricomycotina</taxon>
        <taxon>Agaricomycetes</taxon>
        <taxon>Agaricomycetidae</taxon>
        <taxon>Agaricales</taxon>
        <taxon>Agaricineae</taxon>
        <taxon>Strophariaceae</taxon>
        <taxon>Hypholoma</taxon>
    </lineage>
</organism>
<dbReference type="SUPFAM" id="SSF52047">
    <property type="entry name" value="RNI-like"/>
    <property type="match status" value="1"/>
</dbReference>
<sequence length="274" mass="30940">MPPDYFSILSSIFRLPSLSILRVTMFQKFPISLLASIHHLRILDICHVQFNHEDYHITSTTIHYPRSHLLELHAESCDLKSLLIGTRKFPPAFDITNLKSLYVTAGYESRDMQAINTIFEVACASVTHLTLTLYQSFPEVNINVLHKLQTLCVLSEYFFSDSDDCLHGLTGHLAAGSTPFPNLNSISIDVCLDSLDGFSDSCFDSWPVLDRLLVTGQFPALQNVSLQLKISYNMMDANLYPEVLSNIQALQVVYFPLLSATKPKPKFHFAVEYC</sequence>
<dbReference type="AlphaFoldDB" id="A0A0D2LJA0"/>
<evidence type="ECO:0008006" key="3">
    <source>
        <dbReference type="Google" id="ProtNLM"/>
    </source>
</evidence>
<proteinExistence type="predicted"/>
<accession>A0A0D2LJA0</accession>